<feature type="compositionally biased region" description="Low complexity" evidence="1">
    <location>
        <begin position="50"/>
        <end position="61"/>
    </location>
</feature>
<sequence length="77" mass="8404">SSESRLGEEEEEQPGREREREISESGVLEKEECSTGTGSEPRRSSGRVLSATAASSNSISSCFFGRGREEVHPYPVL</sequence>
<evidence type="ECO:0000256" key="1">
    <source>
        <dbReference type="SAM" id="MobiDB-lite"/>
    </source>
</evidence>
<name>A0AAV4MCH3_CAEEX</name>
<feature type="non-terminal residue" evidence="2">
    <location>
        <position position="1"/>
    </location>
</feature>
<protein>
    <submittedName>
        <fullName evidence="2">Uncharacterized protein</fullName>
    </submittedName>
</protein>
<proteinExistence type="predicted"/>
<gene>
    <name evidence="2" type="ORF">CEXT_182451</name>
</gene>
<evidence type="ECO:0000313" key="2">
    <source>
        <dbReference type="EMBL" id="GIX69560.1"/>
    </source>
</evidence>
<dbReference type="EMBL" id="BPLR01019596">
    <property type="protein sequence ID" value="GIX69560.1"/>
    <property type="molecule type" value="Genomic_DNA"/>
</dbReference>
<feature type="region of interest" description="Disordered" evidence="1">
    <location>
        <begin position="1"/>
        <end position="65"/>
    </location>
</feature>
<comment type="caution">
    <text evidence="2">The sequence shown here is derived from an EMBL/GenBank/DDBJ whole genome shotgun (WGS) entry which is preliminary data.</text>
</comment>
<dbReference type="AlphaFoldDB" id="A0AAV4MCH3"/>
<reference evidence="2 3" key="1">
    <citation type="submission" date="2021-06" db="EMBL/GenBank/DDBJ databases">
        <title>Caerostris extrusa draft genome.</title>
        <authorList>
            <person name="Kono N."/>
            <person name="Arakawa K."/>
        </authorList>
    </citation>
    <scope>NUCLEOTIDE SEQUENCE [LARGE SCALE GENOMIC DNA]</scope>
</reference>
<organism evidence="2 3">
    <name type="scientific">Caerostris extrusa</name>
    <name type="common">Bark spider</name>
    <name type="synonym">Caerostris bankana</name>
    <dbReference type="NCBI Taxonomy" id="172846"/>
    <lineage>
        <taxon>Eukaryota</taxon>
        <taxon>Metazoa</taxon>
        <taxon>Ecdysozoa</taxon>
        <taxon>Arthropoda</taxon>
        <taxon>Chelicerata</taxon>
        <taxon>Arachnida</taxon>
        <taxon>Araneae</taxon>
        <taxon>Araneomorphae</taxon>
        <taxon>Entelegynae</taxon>
        <taxon>Araneoidea</taxon>
        <taxon>Araneidae</taxon>
        <taxon>Caerostris</taxon>
    </lineage>
</organism>
<feature type="compositionally biased region" description="Basic and acidic residues" evidence="1">
    <location>
        <begin position="13"/>
        <end position="33"/>
    </location>
</feature>
<evidence type="ECO:0000313" key="3">
    <source>
        <dbReference type="Proteomes" id="UP001054945"/>
    </source>
</evidence>
<keyword evidence="3" id="KW-1185">Reference proteome</keyword>
<accession>A0AAV4MCH3</accession>
<dbReference type="Proteomes" id="UP001054945">
    <property type="component" value="Unassembled WGS sequence"/>
</dbReference>